<feature type="region of interest" description="Disordered" evidence="1">
    <location>
        <begin position="754"/>
        <end position="777"/>
    </location>
</feature>
<dbReference type="InterPro" id="IPR042097">
    <property type="entry name" value="Aminopeptidase_N-like_N_sf"/>
</dbReference>
<comment type="caution">
    <text evidence="3">The sequence shown here is derived from an EMBL/GenBank/DDBJ whole genome shotgun (WGS) entry which is preliminary data.</text>
</comment>
<proteinExistence type="predicted"/>
<name>Q4RL36_TETNG</name>
<gene>
    <name evidence="3" type="ORF">GSTENG00032663001</name>
</gene>
<dbReference type="KEGG" id="tng:GSTEN00032663G001"/>
<dbReference type="InterPro" id="IPR014782">
    <property type="entry name" value="Peptidase_M1_dom"/>
</dbReference>
<accession>Q4RL36</accession>
<feature type="domain" description="Peptidase M1 membrane alanine aminopeptidase" evidence="2">
    <location>
        <begin position="470"/>
        <end position="648"/>
    </location>
</feature>
<dbReference type="SUPFAM" id="SSF55486">
    <property type="entry name" value="Metalloproteases ('zincins'), catalytic domain"/>
    <property type="match status" value="1"/>
</dbReference>
<dbReference type="GO" id="GO:0008270">
    <property type="term" value="F:zinc ion binding"/>
    <property type="evidence" value="ECO:0007669"/>
    <property type="project" value="InterPro"/>
</dbReference>
<dbReference type="GO" id="GO:0070006">
    <property type="term" value="F:metalloaminopeptidase activity"/>
    <property type="evidence" value="ECO:0007669"/>
    <property type="project" value="InterPro"/>
</dbReference>
<dbReference type="InterPro" id="IPR033577">
    <property type="entry name" value="AOPep"/>
</dbReference>
<dbReference type="Gene3D" id="1.10.390.10">
    <property type="entry name" value="Neutral Protease Domain 2"/>
    <property type="match status" value="1"/>
</dbReference>
<dbReference type="Pfam" id="PF01433">
    <property type="entry name" value="Peptidase_M1"/>
    <property type="match status" value="1"/>
</dbReference>
<dbReference type="PANTHER" id="PTHR46627">
    <property type="entry name" value="AMINOPEPTIDASE O"/>
    <property type="match status" value="1"/>
</dbReference>
<dbReference type="FunFam" id="1.10.390.10:FF:000014">
    <property type="entry name" value="aminopeptidase O isoform X1"/>
    <property type="match status" value="1"/>
</dbReference>
<dbReference type="SUPFAM" id="SSF63737">
    <property type="entry name" value="Leukotriene A4 hydrolase N-terminal domain"/>
    <property type="match status" value="1"/>
</dbReference>
<protein>
    <submittedName>
        <fullName evidence="3">(spotted green pufferfish) hypothetical protein</fullName>
    </submittedName>
</protein>
<dbReference type="PANTHER" id="PTHR46627:SF1">
    <property type="entry name" value="AMINOPEPTIDASE O"/>
    <property type="match status" value="1"/>
</dbReference>
<dbReference type="EMBL" id="CAAE01015023">
    <property type="protein sequence ID" value="CAG10896.1"/>
    <property type="molecule type" value="Genomic_DNA"/>
</dbReference>
<dbReference type="Gene3D" id="3.30.2010.30">
    <property type="match status" value="1"/>
</dbReference>
<feature type="non-terminal residue" evidence="3">
    <location>
        <position position="1"/>
    </location>
</feature>
<evidence type="ECO:0000313" key="3">
    <source>
        <dbReference type="EMBL" id="CAG10896.1"/>
    </source>
</evidence>
<dbReference type="OrthoDB" id="79562at2759"/>
<dbReference type="AlphaFoldDB" id="Q4RL36"/>
<dbReference type="GO" id="GO:0005730">
    <property type="term" value="C:nucleolus"/>
    <property type="evidence" value="ECO:0007669"/>
    <property type="project" value="InterPro"/>
</dbReference>
<evidence type="ECO:0000256" key="1">
    <source>
        <dbReference type="SAM" id="MobiDB-lite"/>
    </source>
</evidence>
<dbReference type="InterPro" id="IPR027268">
    <property type="entry name" value="Peptidase_M4/M1_CTD_sf"/>
</dbReference>
<reference evidence="3" key="2">
    <citation type="submission" date="2004-02" db="EMBL/GenBank/DDBJ databases">
        <authorList>
            <consortium name="Genoscope"/>
            <consortium name="Whitehead Institute Centre for Genome Research"/>
        </authorList>
    </citation>
    <scope>NUCLEOTIDE SEQUENCE</scope>
</reference>
<reference evidence="3" key="1">
    <citation type="journal article" date="2004" name="Nature">
        <title>Genome duplication in the teleost fish Tetraodon nigroviridis reveals the early vertebrate proto-karyotype.</title>
        <authorList>
            <person name="Jaillon O."/>
            <person name="Aury J.-M."/>
            <person name="Brunet F."/>
            <person name="Petit J.-L."/>
            <person name="Stange-Thomann N."/>
            <person name="Mauceli E."/>
            <person name="Bouneau L."/>
            <person name="Fischer C."/>
            <person name="Ozouf-Costaz C."/>
            <person name="Bernot A."/>
            <person name="Nicaud S."/>
            <person name="Jaffe D."/>
            <person name="Fisher S."/>
            <person name="Lutfalla G."/>
            <person name="Dossat C."/>
            <person name="Segurens B."/>
            <person name="Dasilva C."/>
            <person name="Salanoubat M."/>
            <person name="Levy M."/>
            <person name="Boudet N."/>
            <person name="Castellano S."/>
            <person name="Anthouard V."/>
            <person name="Jubin C."/>
            <person name="Castelli V."/>
            <person name="Katinka M."/>
            <person name="Vacherie B."/>
            <person name="Biemont C."/>
            <person name="Skalli Z."/>
            <person name="Cattolico L."/>
            <person name="Poulain J."/>
            <person name="De Berardinis V."/>
            <person name="Cruaud C."/>
            <person name="Duprat S."/>
            <person name="Brottier P."/>
            <person name="Coutanceau J.-P."/>
            <person name="Gouzy J."/>
            <person name="Parra G."/>
            <person name="Lardier G."/>
            <person name="Chapple C."/>
            <person name="McKernan K.J."/>
            <person name="McEwan P."/>
            <person name="Bosak S."/>
            <person name="Kellis M."/>
            <person name="Volff J.-N."/>
            <person name="Guigo R."/>
            <person name="Zody M.C."/>
            <person name="Mesirov J."/>
            <person name="Lindblad-Toh K."/>
            <person name="Birren B."/>
            <person name="Nusbaum C."/>
            <person name="Kahn D."/>
            <person name="Robinson-Rechavi M."/>
            <person name="Laudet V."/>
            <person name="Schachter V."/>
            <person name="Quetier F."/>
            <person name="Saurin W."/>
            <person name="Scarpelli C."/>
            <person name="Wincker P."/>
            <person name="Lander E.S."/>
            <person name="Weissenbach J."/>
            <person name="Roest Crollius H."/>
        </authorList>
    </citation>
    <scope>NUCLEOTIDE SEQUENCE [LARGE SCALE GENOMIC DNA]</scope>
</reference>
<sequence length="777" mass="86719">NDLPLRANTNHILVKHYVLNLTVHIERKVIDGSVVLFLDPCPAGGINPEDNVELVAPVQVGGCGSEHMLQDLHPRQGSERTLGKTASKENTMDEFQVSSVVTLQSSPGWEDTSDEDFTLVLDCCDINVVKVEEVDVSSLSFMSDLQSDSTSGTSAVPSRDLKSAAFIQNVTSMPSNQWKRKHQLYLLSTQAPAVQDGSSLHFYRDQWSLQVRKMGISSPLEFPRAVRICYETKPSGRSVRWTKDQDNRVCVYTAGSPINNRALFPCQEPPVALSTWQATIRAPCDCLVLMSGEEQTSPINDEDTRFFIWNYYVTMPMPASTFTLAVGHWQQVAADIPADGAPTICPAYTNSSLEVEDNAATDYSGMADGGIFCSHGDYPCRFTQWSARSQRVIPHRVFAPVSLLEKAQAILKLLPRCLAAAYTVLGVHPFPRLDVLIVPAGFSSLGMARQTRQPYNCHGPWPKVMTGVHLLTSSVLNAGSSGSEENDLSLCGSRICHEIAHSWFGLVIGAKDWTEEWISEGFATYLEDIIWAKVRQLSLEETKEESDLKALLRWRRLSDELKNSEEELQILRPNVENTGQVTESGSSSVKHALNPDKAFMQVHYLKGYFLLRFLASQAGEQQFLAFLRSFVKRYHGHLVLSQDFLRMLLITFPDMESSSSQLPAVFCIFCRAECAAGQAQINSIKPGRVGGQSAALSRKGLTLSAIYADWLDRPGIPKWLYERSAVWSQARLVEEVKAEAVKWILLSRSHRGKSRKRKRTGVKVNYKQRTWKTHQGQ</sequence>
<dbReference type="MEROPS" id="M01.028"/>
<evidence type="ECO:0000259" key="2">
    <source>
        <dbReference type="Pfam" id="PF01433"/>
    </source>
</evidence>
<organism evidence="3">
    <name type="scientific">Tetraodon nigroviridis</name>
    <name type="common">Spotted green pufferfish</name>
    <name type="synonym">Chelonodon nigroviridis</name>
    <dbReference type="NCBI Taxonomy" id="99883"/>
    <lineage>
        <taxon>Eukaryota</taxon>
        <taxon>Metazoa</taxon>
        <taxon>Chordata</taxon>
        <taxon>Craniata</taxon>
        <taxon>Vertebrata</taxon>
        <taxon>Euteleostomi</taxon>
        <taxon>Actinopterygii</taxon>
        <taxon>Neopterygii</taxon>
        <taxon>Teleostei</taxon>
        <taxon>Neoteleostei</taxon>
        <taxon>Acanthomorphata</taxon>
        <taxon>Eupercaria</taxon>
        <taxon>Tetraodontiformes</taxon>
        <taxon>Tetradontoidea</taxon>
        <taxon>Tetraodontidae</taxon>
        <taxon>Tetraodon</taxon>
    </lineage>
</organism>
<dbReference type="Gene3D" id="2.60.40.1730">
    <property type="entry name" value="tricorn interacting facor f3 domain"/>
    <property type="match status" value="1"/>
</dbReference>